<accession>A0ABN8SLR0</accession>
<comment type="caution">
    <text evidence="2">The sequence shown here is derived from an EMBL/GenBank/DDBJ whole genome shotgun (WGS) entry which is preliminary data.</text>
</comment>
<gene>
    <name evidence="2" type="ORF">PEVE_00023077</name>
</gene>
<feature type="region of interest" description="Disordered" evidence="1">
    <location>
        <begin position="1"/>
        <end position="110"/>
    </location>
</feature>
<feature type="compositionally biased region" description="Basic and acidic residues" evidence="1">
    <location>
        <begin position="87"/>
        <end position="99"/>
    </location>
</feature>
<protein>
    <submittedName>
        <fullName evidence="2">Uncharacterized protein</fullName>
    </submittedName>
</protein>
<evidence type="ECO:0000313" key="3">
    <source>
        <dbReference type="Proteomes" id="UP001159427"/>
    </source>
</evidence>
<organism evidence="2 3">
    <name type="scientific">Porites evermanni</name>
    <dbReference type="NCBI Taxonomy" id="104178"/>
    <lineage>
        <taxon>Eukaryota</taxon>
        <taxon>Metazoa</taxon>
        <taxon>Cnidaria</taxon>
        <taxon>Anthozoa</taxon>
        <taxon>Hexacorallia</taxon>
        <taxon>Scleractinia</taxon>
        <taxon>Fungiina</taxon>
        <taxon>Poritidae</taxon>
        <taxon>Porites</taxon>
    </lineage>
</organism>
<keyword evidence="3" id="KW-1185">Reference proteome</keyword>
<proteinExistence type="predicted"/>
<evidence type="ECO:0000313" key="2">
    <source>
        <dbReference type="EMBL" id="CAH3192009.1"/>
    </source>
</evidence>
<dbReference type="Proteomes" id="UP001159427">
    <property type="component" value="Unassembled WGS sequence"/>
</dbReference>
<name>A0ABN8SLR0_9CNID</name>
<feature type="compositionally biased region" description="Polar residues" evidence="1">
    <location>
        <begin position="39"/>
        <end position="49"/>
    </location>
</feature>
<reference evidence="2 3" key="1">
    <citation type="submission" date="2022-05" db="EMBL/GenBank/DDBJ databases">
        <authorList>
            <consortium name="Genoscope - CEA"/>
            <person name="William W."/>
        </authorList>
    </citation>
    <scope>NUCLEOTIDE SEQUENCE [LARGE SCALE GENOMIC DNA]</scope>
</reference>
<evidence type="ECO:0000256" key="1">
    <source>
        <dbReference type="SAM" id="MobiDB-lite"/>
    </source>
</evidence>
<feature type="compositionally biased region" description="Polar residues" evidence="1">
    <location>
        <begin position="74"/>
        <end position="86"/>
    </location>
</feature>
<sequence length="110" mass="12240">MSKPKGVTRSPLTKGMARENYQSYSRETGSEPNWRMRSSGPQKLRSSVKTKVPGDESPIPDINGEPTPKLVQVEDTNVPESSNTSPYKRDQIAIPEKRTSSGRLVTKPIR</sequence>
<feature type="compositionally biased region" description="Polar residues" evidence="1">
    <location>
        <begin position="20"/>
        <end position="31"/>
    </location>
</feature>
<dbReference type="EMBL" id="CALNXI010003061">
    <property type="protein sequence ID" value="CAH3192009.1"/>
    <property type="molecule type" value="Genomic_DNA"/>
</dbReference>